<protein>
    <recommendedName>
        <fullName evidence="3">Sulfotransferase domain-containing protein</fullName>
    </recommendedName>
</protein>
<organism evidence="1 2">
    <name type="scientific">Pseudodonghicola flavimaris</name>
    <dbReference type="NCBI Taxonomy" id="3050036"/>
    <lineage>
        <taxon>Bacteria</taxon>
        <taxon>Pseudomonadati</taxon>
        <taxon>Pseudomonadota</taxon>
        <taxon>Alphaproteobacteria</taxon>
        <taxon>Rhodobacterales</taxon>
        <taxon>Paracoccaceae</taxon>
        <taxon>Pseudodonghicola</taxon>
    </lineage>
</organism>
<dbReference type="Gene3D" id="3.40.50.300">
    <property type="entry name" value="P-loop containing nucleotide triphosphate hydrolases"/>
    <property type="match status" value="1"/>
</dbReference>
<sequence length="264" mass="29498">MARLMCIATHHKGGTVWIKRVVRALSHAIDVPWIGLWSDRQLAKVPEEGRAFLCNWNGRFPRAIWDRSDVAFLHLVRDPRDILLSGCGYHLSAPVKGEKFLHQPRADLGGATYQEHLNALADPAERLLFEMENKHAETLAEMRAWPWGDPRATELRYEALMADRDGTLFGRALTALGLKGAELAAGLKAFWDNSLFGGLSRAEARTGRLESHIASAGRLQRWRRELPRAVGEIYADRFGADLIALGYEKDTSWVETLPVPPAAA</sequence>
<dbReference type="InterPro" id="IPR027417">
    <property type="entry name" value="P-loop_NTPase"/>
</dbReference>
<reference evidence="1 2" key="1">
    <citation type="submission" date="2023-05" db="EMBL/GenBank/DDBJ databases">
        <title>Pseudodonghicola sp. nov.</title>
        <authorList>
            <person name="Huang J."/>
        </authorList>
    </citation>
    <scope>NUCLEOTIDE SEQUENCE [LARGE SCALE GENOMIC DNA]</scope>
    <source>
        <strain evidence="1 2">IC7</strain>
    </source>
</reference>
<keyword evidence="2" id="KW-1185">Reference proteome</keyword>
<gene>
    <name evidence="1" type="ORF">QO033_04540</name>
</gene>
<dbReference type="Proteomes" id="UP001243757">
    <property type="component" value="Unassembled WGS sequence"/>
</dbReference>
<dbReference type="SUPFAM" id="SSF52540">
    <property type="entry name" value="P-loop containing nucleoside triphosphate hydrolases"/>
    <property type="match status" value="1"/>
</dbReference>
<comment type="caution">
    <text evidence="1">The sequence shown here is derived from an EMBL/GenBank/DDBJ whole genome shotgun (WGS) entry which is preliminary data.</text>
</comment>
<name>A0ABT7EX62_9RHOB</name>
<dbReference type="EMBL" id="JASNJD010000003">
    <property type="protein sequence ID" value="MDK3016931.1"/>
    <property type="molecule type" value="Genomic_DNA"/>
</dbReference>
<dbReference type="RefSeq" id="WP_284479753.1">
    <property type="nucleotide sequence ID" value="NZ_JASNJD010000003.1"/>
</dbReference>
<proteinExistence type="predicted"/>
<evidence type="ECO:0000313" key="2">
    <source>
        <dbReference type="Proteomes" id="UP001243757"/>
    </source>
</evidence>
<evidence type="ECO:0008006" key="3">
    <source>
        <dbReference type="Google" id="ProtNLM"/>
    </source>
</evidence>
<accession>A0ABT7EX62</accession>
<evidence type="ECO:0000313" key="1">
    <source>
        <dbReference type="EMBL" id="MDK3016931.1"/>
    </source>
</evidence>